<gene>
    <name evidence="2" type="ORF">TVAG_224350</name>
</gene>
<dbReference type="OrthoDB" id="4771285at2759"/>
<dbReference type="VEuPathDB" id="TrichDB:TVAGG3_0804730"/>
<dbReference type="InterPro" id="IPR036070">
    <property type="entry name" value="Nop_dom_sf"/>
</dbReference>
<evidence type="ECO:0000313" key="2">
    <source>
        <dbReference type="EMBL" id="EAY15359.1"/>
    </source>
</evidence>
<dbReference type="Gene3D" id="1.10.287.4070">
    <property type="match status" value="1"/>
</dbReference>
<dbReference type="EMBL" id="DS113257">
    <property type="protein sequence ID" value="EAY15359.1"/>
    <property type="molecule type" value="Genomic_DNA"/>
</dbReference>
<accession>A2DW58</accession>
<dbReference type="GO" id="GO:0071011">
    <property type="term" value="C:precatalytic spliceosome"/>
    <property type="evidence" value="ECO:0000318"/>
    <property type="project" value="GO_Central"/>
</dbReference>
<dbReference type="GO" id="GO:0005687">
    <property type="term" value="C:U4 snRNP"/>
    <property type="evidence" value="ECO:0000318"/>
    <property type="project" value="GO_Central"/>
</dbReference>
<dbReference type="GO" id="GO:0097526">
    <property type="term" value="C:spliceosomal tri-snRNP complex"/>
    <property type="evidence" value="ECO:0000318"/>
    <property type="project" value="GO_Central"/>
</dbReference>
<dbReference type="Gene3D" id="1.10.246.90">
    <property type="entry name" value="Nop domain"/>
    <property type="match status" value="1"/>
</dbReference>
<dbReference type="InterPro" id="IPR027105">
    <property type="entry name" value="Prp31"/>
</dbReference>
<dbReference type="Proteomes" id="UP000001542">
    <property type="component" value="Unassembled WGS sequence"/>
</dbReference>
<feature type="domain" description="Nop" evidence="1">
    <location>
        <begin position="141"/>
        <end position="259"/>
    </location>
</feature>
<proteinExistence type="predicted"/>
<dbReference type="GO" id="GO:0000398">
    <property type="term" value="P:mRNA splicing, via spliceosome"/>
    <property type="evidence" value="ECO:0000318"/>
    <property type="project" value="GO_Central"/>
</dbReference>
<organism evidence="2 3">
    <name type="scientific">Trichomonas vaginalis (strain ATCC PRA-98 / G3)</name>
    <dbReference type="NCBI Taxonomy" id="412133"/>
    <lineage>
        <taxon>Eukaryota</taxon>
        <taxon>Metamonada</taxon>
        <taxon>Parabasalia</taxon>
        <taxon>Trichomonadida</taxon>
        <taxon>Trichomonadidae</taxon>
        <taxon>Trichomonas</taxon>
    </lineage>
</organism>
<dbReference type="FunFam" id="1.10.246.90:FF:000002">
    <property type="entry name" value="U4/U6 small nuclear ribonucleoprotein Prp31"/>
    <property type="match status" value="1"/>
</dbReference>
<dbReference type="GO" id="GO:0000244">
    <property type="term" value="P:spliceosomal tri-snRNP complex assembly"/>
    <property type="evidence" value="ECO:0007669"/>
    <property type="project" value="InterPro"/>
</dbReference>
<dbReference type="OMA" id="WGESELA"/>
<dbReference type="RefSeq" id="XP_001327582.1">
    <property type="nucleotide sequence ID" value="XM_001327547.1"/>
</dbReference>
<sequence>MNLDHLQEVIQEYTKAPPTSIDGSMVTLTYASTLLKLRKQLHSILTNTFHERFADLASVVTDYKPYAILAKHLATHNEIESEDIRKFLTSQQIVACTLSLQQQLGPEIESKDFQEACDLQIAASDVSTQLSEICTKCVEMFAPNMCALVGPEISAILITHAGGLKQLSQIPSCNIKTFGSNKSALLGFSSRNIGNHQGIIYTSELVQQTDPEYRDSIFRNLADKVALCCRVDASKGNPDGSFGEKSLFEIKEKLDKKINNFTPKYVRPIPPPEIVSKKTRGGRQARARKKKFGLNEELEKRQKVAFGVGGQFGEQGEVYGVAAFQKLVKEKPKTDEPFQKMIEKKLKQLDEKRK</sequence>
<dbReference type="InterPro" id="IPR002687">
    <property type="entry name" value="Nop_dom"/>
</dbReference>
<dbReference type="PANTHER" id="PTHR13904:SF0">
    <property type="entry name" value="U4_U6 SMALL NUCLEAR RIBONUCLEOPROTEIN PRP31"/>
    <property type="match status" value="1"/>
</dbReference>
<dbReference type="GO" id="GO:0046540">
    <property type="term" value="C:U4/U6 x U5 tri-snRNP complex"/>
    <property type="evidence" value="ECO:0007669"/>
    <property type="project" value="InterPro"/>
</dbReference>
<dbReference type="KEGG" id="tva:4773362"/>
<dbReference type="InParanoid" id="A2DW58"/>
<dbReference type="VEuPathDB" id="TrichDB:TVAG_224350"/>
<dbReference type="PROSITE" id="PS51358">
    <property type="entry name" value="NOP"/>
    <property type="match status" value="1"/>
</dbReference>
<name>A2DW58_TRIV3</name>
<dbReference type="Pfam" id="PF01798">
    <property type="entry name" value="Nop"/>
    <property type="match status" value="1"/>
</dbReference>
<dbReference type="PANTHER" id="PTHR13904">
    <property type="entry name" value="PRE-MRNA SPLICING FACTOR PRP31"/>
    <property type="match status" value="1"/>
</dbReference>
<keyword evidence="3" id="KW-1185">Reference proteome</keyword>
<dbReference type="SMR" id="A2DW58"/>
<evidence type="ECO:0000313" key="3">
    <source>
        <dbReference type="Proteomes" id="UP000001542"/>
    </source>
</evidence>
<reference evidence="2" key="1">
    <citation type="submission" date="2006-10" db="EMBL/GenBank/DDBJ databases">
        <authorList>
            <person name="Amadeo P."/>
            <person name="Zhao Q."/>
            <person name="Wortman J."/>
            <person name="Fraser-Liggett C."/>
            <person name="Carlton J."/>
        </authorList>
    </citation>
    <scope>NUCLEOTIDE SEQUENCE</scope>
    <source>
        <strain evidence="2">G3</strain>
    </source>
</reference>
<dbReference type="InterPro" id="IPR042239">
    <property type="entry name" value="Nop_C"/>
</dbReference>
<reference evidence="2" key="2">
    <citation type="journal article" date="2007" name="Science">
        <title>Draft genome sequence of the sexually transmitted pathogen Trichomonas vaginalis.</title>
        <authorList>
            <person name="Carlton J.M."/>
            <person name="Hirt R.P."/>
            <person name="Silva J.C."/>
            <person name="Delcher A.L."/>
            <person name="Schatz M."/>
            <person name="Zhao Q."/>
            <person name="Wortman J.R."/>
            <person name="Bidwell S.L."/>
            <person name="Alsmark U.C.M."/>
            <person name="Besteiro S."/>
            <person name="Sicheritz-Ponten T."/>
            <person name="Noel C.J."/>
            <person name="Dacks J.B."/>
            <person name="Foster P.G."/>
            <person name="Simillion C."/>
            <person name="Van de Peer Y."/>
            <person name="Miranda-Saavedra D."/>
            <person name="Barton G.J."/>
            <person name="Westrop G.D."/>
            <person name="Mueller S."/>
            <person name="Dessi D."/>
            <person name="Fiori P.L."/>
            <person name="Ren Q."/>
            <person name="Paulsen I."/>
            <person name="Zhang H."/>
            <person name="Bastida-Corcuera F.D."/>
            <person name="Simoes-Barbosa A."/>
            <person name="Brown M.T."/>
            <person name="Hayes R.D."/>
            <person name="Mukherjee M."/>
            <person name="Okumura C.Y."/>
            <person name="Schneider R."/>
            <person name="Smith A.J."/>
            <person name="Vanacova S."/>
            <person name="Villalvazo M."/>
            <person name="Haas B.J."/>
            <person name="Pertea M."/>
            <person name="Feldblyum T.V."/>
            <person name="Utterback T.R."/>
            <person name="Shu C.L."/>
            <person name="Osoegawa K."/>
            <person name="de Jong P.J."/>
            <person name="Hrdy I."/>
            <person name="Horvathova L."/>
            <person name="Zubacova Z."/>
            <person name="Dolezal P."/>
            <person name="Malik S.B."/>
            <person name="Logsdon J.M. Jr."/>
            <person name="Henze K."/>
            <person name="Gupta A."/>
            <person name="Wang C.C."/>
            <person name="Dunne R.L."/>
            <person name="Upcroft J.A."/>
            <person name="Upcroft P."/>
            <person name="White O."/>
            <person name="Salzberg S.L."/>
            <person name="Tang P."/>
            <person name="Chiu C.-H."/>
            <person name="Lee Y.-S."/>
            <person name="Embley T.M."/>
            <person name="Coombs G.H."/>
            <person name="Mottram J.C."/>
            <person name="Tachezy J."/>
            <person name="Fraser-Liggett C.M."/>
            <person name="Johnson P.J."/>
        </authorList>
    </citation>
    <scope>NUCLEOTIDE SEQUENCE [LARGE SCALE GENOMIC DNA]</scope>
    <source>
        <strain evidence="2">G3</strain>
    </source>
</reference>
<evidence type="ECO:0000259" key="1">
    <source>
        <dbReference type="PROSITE" id="PS51358"/>
    </source>
</evidence>
<dbReference type="AlphaFoldDB" id="A2DW58"/>
<dbReference type="SUPFAM" id="SSF89124">
    <property type="entry name" value="Nop domain"/>
    <property type="match status" value="1"/>
</dbReference>
<dbReference type="STRING" id="5722.A2DW58"/>
<protein>
    <submittedName>
        <fullName evidence="2">SnoRNA binding domain containing protein</fullName>
    </submittedName>
</protein>
<dbReference type="FunCoup" id="A2DW58">
    <property type="interactions" value="858"/>
</dbReference>
<dbReference type="eggNOG" id="KOG2574">
    <property type="taxonomic scope" value="Eukaryota"/>
</dbReference>